<dbReference type="SUPFAM" id="SSF51735">
    <property type="entry name" value="NAD(P)-binding Rossmann-fold domains"/>
    <property type="match status" value="1"/>
</dbReference>
<evidence type="ECO:0000256" key="4">
    <source>
        <dbReference type="ARBA" id="ARBA00023027"/>
    </source>
</evidence>
<dbReference type="GO" id="GO:0016491">
    <property type="term" value="F:oxidoreductase activity"/>
    <property type="evidence" value="ECO:0007669"/>
    <property type="project" value="UniProtKB-KW"/>
</dbReference>
<accession>A0ABW0FP65</accession>
<dbReference type="PANTHER" id="PTHR42789">
    <property type="entry name" value="D-ISOMER SPECIFIC 2-HYDROXYACID DEHYDROGENASE FAMILY PROTEIN (AFU_ORTHOLOGUE AFUA_6G10090)"/>
    <property type="match status" value="1"/>
</dbReference>
<dbReference type="PROSITE" id="PS00065">
    <property type="entry name" value="D_2_HYDROXYACID_DH_1"/>
    <property type="match status" value="1"/>
</dbReference>
<sequence>MLVDPSGDTRDQAPRSTAYGQEPKTLWNALIAGPDLPAATTALAAQRGLTLTPLKAYASPDEMIAAANAIQADAIVVRMGRITPEVIDGIPSLKVIAKNGVGVDGIDLAAASARGIPVLIAGGANAQSVAEHALALLMSVARSTAYLDARMRQGHWDKGTHTGYELRGKSLGVIGLGNIGRAFLDLLAPFRMTVQLHDPFMADADMPEGVSRAESVDALLSASDIVSLHCPLTDQTRGMISAQRLSRMKPHALLINTARGELIDQTALIDALQSGRIGGAGLDTFSPEPPAADSLLWTLPNLVATPHIGANTHDAKARMGESVVQQIADYLESRSLDRRNLANAESIAA</sequence>
<protein>
    <submittedName>
        <fullName evidence="8">Hydroxyacid dehydrogenase</fullName>
        <ecNumber evidence="8">1.1.1.-</ecNumber>
    </submittedName>
</protein>
<dbReference type="Gene3D" id="3.40.50.720">
    <property type="entry name" value="NAD(P)-binding Rossmann-like Domain"/>
    <property type="match status" value="2"/>
</dbReference>
<dbReference type="InterPro" id="IPR006139">
    <property type="entry name" value="D-isomer_2_OHA_DH_cat_dom"/>
</dbReference>
<reference evidence="9" key="1">
    <citation type="journal article" date="2019" name="Int. J. Syst. Evol. Microbiol.">
        <title>The Global Catalogue of Microorganisms (GCM) 10K type strain sequencing project: providing services to taxonomists for standard genome sequencing and annotation.</title>
        <authorList>
            <consortium name="The Broad Institute Genomics Platform"/>
            <consortium name="The Broad Institute Genome Sequencing Center for Infectious Disease"/>
            <person name="Wu L."/>
            <person name="Ma J."/>
        </authorList>
    </citation>
    <scope>NUCLEOTIDE SEQUENCE [LARGE SCALE GENOMIC DNA]</scope>
    <source>
        <strain evidence="9">JCM 12125</strain>
    </source>
</reference>
<evidence type="ECO:0000259" key="6">
    <source>
        <dbReference type="Pfam" id="PF00389"/>
    </source>
</evidence>
<keyword evidence="2" id="KW-0028">Amino-acid biosynthesis</keyword>
<dbReference type="InterPro" id="IPR029752">
    <property type="entry name" value="D-isomer_DH_CS1"/>
</dbReference>
<evidence type="ECO:0000256" key="1">
    <source>
        <dbReference type="ARBA" id="ARBA00005854"/>
    </source>
</evidence>
<proteinExistence type="inferred from homology"/>
<comment type="caution">
    <text evidence="8">The sequence shown here is derived from an EMBL/GenBank/DDBJ whole genome shotgun (WGS) entry which is preliminary data.</text>
</comment>
<dbReference type="EC" id="1.1.1.-" evidence="8"/>
<evidence type="ECO:0000313" key="8">
    <source>
        <dbReference type="EMBL" id="MFC5343331.1"/>
    </source>
</evidence>
<feature type="domain" description="D-isomer specific 2-hydroxyacid dehydrogenase catalytic" evidence="6">
    <location>
        <begin position="59"/>
        <end position="337"/>
    </location>
</feature>
<dbReference type="EMBL" id="JBHSLF010000011">
    <property type="protein sequence ID" value="MFC5343331.1"/>
    <property type="molecule type" value="Genomic_DNA"/>
</dbReference>
<dbReference type="InterPro" id="IPR029753">
    <property type="entry name" value="D-isomer_DH_CS"/>
</dbReference>
<dbReference type="SUPFAM" id="SSF52283">
    <property type="entry name" value="Formate/glycerate dehydrogenase catalytic domain-like"/>
    <property type="match status" value="1"/>
</dbReference>
<keyword evidence="3 5" id="KW-0560">Oxidoreductase</keyword>
<name>A0ABW0FP65_9CAUL</name>
<gene>
    <name evidence="8" type="ORF">ACFPIE_05345</name>
</gene>
<keyword evidence="4" id="KW-0520">NAD</keyword>
<evidence type="ECO:0000256" key="2">
    <source>
        <dbReference type="ARBA" id="ARBA00022605"/>
    </source>
</evidence>
<dbReference type="PANTHER" id="PTHR42789:SF1">
    <property type="entry name" value="D-ISOMER SPECIFIC 2-HYDROXYACID DEHYDROGENASE FAMILY PROTEIN (AFU_ORTHOLOGUE AFUA_6G10090)"/>
    <property type="match status" value="1"/>
</dbReference>
<evidence type="ECO:0000256" key="5">
    <source>
        <dbReference type="RuleBase" id="RU003719"/>
    </source>
</evidence>
<dbReference type="InterPro" id="IPR050857">
    <property type="entry name" value="D-2-hydroxyacid_DH"/>
</dbReference>
<evidence type="ECO:0000259" key="7">
    <source>
        <dbReference type="Pfam" id="PF02826"/>
    </source>
</evidence>
<dbReference type="CDD" id="cd12173">
    <property type="entry name" value="PGDH_4"/>
    <property type="match status" value="1"/>
</dbReference>
<evidence type="ECO:0000256" key="3">
    <source>
        <dbReference type="ARBA" id="ARBA00023002"/>
    </source>
</evidence>
<dbReference type="Pfam" id="PF02826">
    <property type="entry name" value="2-Hacid_dh_C"/>
    <property type="match status" value="1"/>
</dbReference>
<dbReference type="RefSeq" id="WP_376866404.1">
    <property type="nucleotide sequence ID" value="NZ_JBHSLF010000011.1"/>
</dbReference>
<comment type="similarity">
    <text evidence="1 5">Belongs to the D-isomer specific 2-hydroxyacid dehydrogenase family.</text>
</comment>
<dbReference type="InterPro" id="IPR036291">
    <property type="entry name" value="NAD(P)-bd_dom_sf"/>
</dbReference>
<dbReference type="Pfam" id="PF00389">
    <property type="entry name" value="2-Hacid_dh"/>
    <property type="match status" value="1"/>
</dbReference>
<feature type="domain" description="D-isomer specific 2-hydroxyacid dehydrogenase NAD-binding" evidence="7">
    <location>
        <begin position="134"/>
        <end position="309"/>
    </location>
</feature>
<dbReference type="Proteomes" id="UP001596152">
    <property type="component" value="Unassembled WGS sequence"/>
</dbReference>
<keyword evidence="9" id="KW-1185">Reference proteome</keyword>
<organism evidence="8 9">
    <name type="scientific">Brevundimonas staleyi</name>
    <dbReference type="NCBI Taxonomy" id="74326"/>
    <lineage>
        <taxon>Bacteria</taxon>
        <taxon>Pseudomonadati</taxon>
        <taxon>Pseudomonadota</taxon>
        <taxon>Alphaproteobacteria</taxon>
        <taxon>Caulobacterales</taxon>
        <taxon>Caulobacteraceae</taxon>
        <taxon>Brevundimonas</taxon>
    </lineage>
</organism>
<dbReference type="PROSITE" id="PS00670">
    <property type="entry name" value="D_2_HYDROXYACID_DH_2"/>
    <property type="match status" value="1"/>
</dbReference>
<evidence type="ECO:0000313" key="9">
    <source>
        <dbReference type="Proteomes" id="UP001596152"/>
    </source>
</evidence>
<dbReference type="InterPro" id="IPR006140">
    <property type="entry name" value="D-isomer_DH_NAD-bd"/>
</dbReference>